<evidence type="ECO:0000256" key="1">
    <source>
        <dbReference type="ARBA" id="ARBA00007936"/>
    </source>
</evidence>
<accession>A5IZW8</accession>
<keyword evidence="3" id="KW-1185">Reference proteome</keyword>
<gene>
    <name evidence="2" type="primary">fgf-2</name>
    <name evidence="2" type="ORF">SlGVgp116</name>
</gene>
<dbReference type="Pfam" id="PF00167">
    <property type="entry name" value="FGF"/>
    <property type="match status" value="1"/>
</dbReference>
<sequence length="398" mass="45423">MLPQLVYILATCLAAARGIKYEHLVYDTEPTLDPNAMTRIMGSNLTFGVGYHVLYRGNTPLYPKDDKRNSKVVSTTAYTPHEFFFYYDFKSEKFYIRDSRCRFMCMNPCGDVFMSSQIVKHYCKFKVVKETDYYKLFIPSSYVSDKNQTLRYLSFDTEHNLVVGKTKIVNESLIPAEFMINGKKNSHQHKCPKIPKMASIVLDNDPNNRCRMPSKSDFNPTLIKTPISVSLGARYFYSLKLNNMYVTSNAQLASYTNEYTTFQKEQITVDNVFVFRSTDSCNYLCLNKCGVVYMATGFNNDCKIKVESSGNENIVHLKFVKNNYYLAAGDDSLTNTTNSSYKTQLELIESEVNVMGYDRKCGIIDVDKVSDSDDSCANTAATFTKSLFAPIVMYMIVK</sequence>
<evidence type="ECO:0000313" key="2">
    <source>
        <dbReference type="EMBL" id="ABQ52059.1"/>
    </source>
</evidence>
<dbReference type="EMBL" id="DQ288858">
    <property type="protein sequence ID" value="ABQ52059.1"/>
    <property type="molecule type" value="Genomic_DNA"/>
</dbReference>
<dbReference type="Proteomes" id="UP000202782">
    <property type="component" value="Segment"/>
</dbReference>
<protein>
    <submittedName>
        <fullName evidence="2">Fgf-2</fullName>
    </submittedName>
</protein>
<dbReference type="KEGG" id="vg:5184230"/>
<dbReference type="SUPFAM" id="SSF50353">
    <property type="entry name" value="Cytokine"/>
    <property type="match status" value="2"/>
</dbReference>
<reference evidence="2 3" key="1">
    <citation type="journal article" date="2008" name="J. Microbiol.">
        <title>Molecular and phylogenetic characterization of Spodoptera litura granulovirus.</title>
        <authorList>
            <person name="Wang Y."/>
            <person name="Choi J.Y."/>
            <person name="Roh J.Y."/>
            <person name="Woo S.D."/>
            <person name="Jin B.R."/>
            <person name="Je Y.H."/>
        </authorList>
    </citation>
    <scope>NUCLEOTIDE SEQUENCE [LARGE SCALE GENOMIC DNA]</scope>
    <source>
        <strain evidence="2">SlGV-K1</strain>
    </source>
</reference>
<proteinExistence type="inferred from homology"/>
<dbReference type="GeneID" id="5184230"/>
<organism evidence="2 3">
    <name type="scientific">Spodoptera litura granulovirus</name>
    <dbReference type="NCBI Taxonomy" id="359919"/>
    <lineage>
        <taxon>Viruses</taxon>
        <taxon>Viruses incertae sedis</taxon>
        <taxon>Naldaviricetes</taxon>
        <taxon>Lefavirales</taxon>
        <taxon>Baculoviridae</taxon>
        <taxon>Betabaculovirus</taxon>
        <taxon>Betabaculovirus spliturae</taxon>
    </lineage>
</organism>
<dbReference type="GO" id="GO:0008083">
    <property type="term" value="F:growth factor activity"/>
    <property type="evidence" value="ECO:0007669"/>
    <property type="project" value="InterPro"/>
</dbReference>
<name>A5IZW8_9BBAC</name>
<comment type="similarity">
    <text evidence="1">Belongs to the heparin-binding growth factors family.</text>
</comment>
<dbReference type="RefSeq" id="YP_001257067.1">
    <property type="nucleotide sequence ID" value="NC_009503.1"/>
</dbReference>
<evidence type="ECO:0000313" key="3">
    <source>
        <dbReference type="Proteomes" id="UP000202782"/>
    </source>
</evidence>
<dbReference type="InterPro" id="IPR008996">
    <property type="entry name" value="IL1/FGF"/>
</dbReference>
<dbReference type="Gene3D" id="2.80.10.50">
    <property type="match status" value="2"/>
</dbReference>
<dbReference type="OrthoDB" id="12615at10239"/>
<dbReference type="InterPro" id="IPR002209">
    <property type="entry name" value="Fibroblast_GF_fam"/>
</dbReference>